<reference evidence="1" key="1">
    <citation type="submission" date="2014-11" db="EMBL/GenBank/DDBJ databases">
        <authorList>
            <person name="Amaro Gonzalez C."/>
        </authorList>
    </citation>
    <scope>NUCLEOTIDE SEQUENCE</scope>
</reference>
<protein>
    <submittedName>
        <fullName evidence="1">Uncharacterized protein</fullName>
    </submittedName>
</protein>
<reference evidence="1" key="2">
    <citation type="journal article" date="2015" name="Fish Shellfish Immunol.">
        <title>Early steps in the European eel (Anguilla anguilla)-Vibrio vulnificus interaction in the gills: Role of the RtxA13 toxin.</title>
        <authorList>
            <person name="Callol A."/>
            <person name="Pajuelo D."/>
            <person name="Ebbesson L."/>
            <person name="Teles M."/>
            <person name="MacKenzie S."/>
            <person name="Amaro C."/>
        </authorList>
    </citation>
    <scope>NUCLEOTIDE SEQUENCE</scope>
</reference>
<organism evidence="1">
    <name type="scientific">Anguilla anguilla</name>
    <name type="common">European freshwater eel</name>
    <name type="synonym">Muraena anguilla</name>
    <dbReference type="NCBI Taxonomy" id="7936"/>
    <lineage>
        <taxon>Eukaryota</taxon>
        <taxon>Metazoa</taxon>
        <taxon>Chordata</taxon>
        <taxon>Craniata</taxon>
        <taxon>Vertebrata</taxon>
        <taxon>Euteleostomi</taxon>
        <taxon>Actinopterygii</taxon>
        <taxon>Neopterygii</taxon>
        <taxon>Teleostei</taxon>
        <taxon>Anguilliformes</taxon>
        <taxon>Anguillidae</taxon>
        <taxon>Anguilla</taxon>
    </lineage>
</organism>
<accession>A0A0E9SZP3</accession>
<dbReference type="EMBL" id="GBXM01062599">
    <property type="protein sequence ID" value="JAH45978.1"/>
    <property type="molecule type" value="Transcribed_RNA"/>
</dbReference>
<evidence type="ECO:0000313" key="1">
    <source>
        <dbReference type="EMBL" id="JAH45978.1"/>
    </source>
</evidence>
<dbReference type="AlphaFoldDB" id="A0A0E9SZP3"/>
<name>A0A0E9SZP3_ANGAN</name>
<proteinExistence type="predicted"/>
<sequence>MTSFGSCFPSSRYASRNIFNWLMAKTEKCTKNAQNI</sequence>